<sequence length="184" mass="21021">MDPGTGKEESKQERRKARKKEGRRERRKKERERKGGGREGRKEPRAISAIARERDKTRKQEGRKEREREGKKKEKKKGREGRKEGRNRGQSQPLLPNEKLNILILRVQRTTTSSHVSLSNSPACHSSCQANCPRCPALPRAPAGEKMIATELGEAERHKGLFFRKGWRTLAHSSREAHGAYSHG</sequence>
<evidence type="ECO:0000313" key="2">
    <source>
        <dbReference type="EMBL" id="ETE67693.1"/>
    </source>
</evidence>
<proteinExistence type="predicted"/>
<feature type="region of interest" description="Disordered" evidence="1">
    <location>
        <begin position="1"/>
        <end position="98"/>
    </location>
</feature>
<protein>
    <submittedName>
        <fullName evidence="2">Nst1</fullName>
    </submittedName>
</protein>
<dbReference type="EMBL" id="AZIM01001215">
    <property type="protein sequence ID" value="ETE67693.1"/>
    <property type="molecule type" value="Genomic_DNA"/>
</dbReference>
<dbReference type="Proteomes" id="UP000018936">
    <property type="component" value="Unassembled WGS sequence"/>
</dbReference>
<feature type="compositionally biased region" description="Basic and acidic residues" evidence="1">
    <location>
        <begin position="1"/>
        <end position="12"/>
    </location>
</feature>
<evidence type="ECO:0000313" key="3">
    <source>
        <dbReference type="Proteomes" id="UP000018936"/>
    </source>
</evidence>
<gene>
    <name evidence="2" type="primary">nst1</name>
    <name evidence="2" type="ORF">L345_06516</name>
</gene>
<feature type="compositionally biased region" description="Basic residues" evidence="1">
    <location>
        <begin position="13"/>
        <end position="31"/>
    </location>
</feature>
<name>V8P194_OPHHA</name>
<reference evidence="2 3" key="1">
    <citation type="journal article" date="2013" name="Proc. Natl. Acad. Sci. U.S.A.">
        <title>The king cobra genome reveals dynamic gene evolution and adaptation in the snake venom system.</title>
        <authorList>
            <person name="Vonk F.J."/>
            <person name="Casewell N.R."/>
            <person name="Henkel C.V."/>
            <person name="Heimberg A.M."/>
            <person name="Jansen H.J."/>
            <person name="McCleary R.J."/>
            <person name="Kerkkamp H.M."/>
            <person name="Vos R.A."/>
            <person name="Guerreiro I."/>
            <person name="Calvete J.J."/>
            <person name="Wuster W."/>
            <person name="Woods A.E."/>
            <person name="Logan J.M."/>
            <person name="Harrison R.A."/>
            <person name="Castoe T.A."/>
            <person name="de Koning A.P."/>
            <person name="Pollock D.D."/>
            <person name="Yandell M."/>
            <person name="Calderon D."/>
            <person name="Renjifo C."/>
            <person name="Currier R.B."/>
            <person name="Salgado D."/>
            <person name="Pla D."/>
            <person name="Sanz L."/>
            <person name="Hyder A.S."/>
            <person name="Ribeiro J.M."/>
            <person name="Arntzen J.W."/>
            <person name="van den Thillart G.E."/>
            <person name="Boetzer M."/>
            <person name="Pirovano W."/>
            <person name="Dirks R.P."/>
            <person name="Spaink H.P."/>
            <person name="Duboule D."/>
            <person name="McGlinn E."/>
            <person name="Kini R.M."/>
            <person name="Richardson M.K."/>
        </authorList>
    </citation>
    <scope>NUCLEOTIDE SEQUENCE</scope>
    <source>
        <tissue evidence="2">Blood</tissue>
    </source>
</reference>
<keyword evidence="3" id="KW-1185">Reference proteome</keyword>
<feature type="non-terminal residue" evidence="2">
    <location>
        <position position="1"/>
    </location>
</feature>
<evidence type="ECO:0000256" key="1">
    <source>
        <dbReference type="SAM" id="MobiDB-lite"/>
    </source>
</evidence>
<comment type="caution">
    <text evidence="2">The sequence shown here is derived from an EMBL/GenBank/DDBJ whole genome shotgun (WGS) entry which is preliminary data.</text>
</comment>
<organism evidence="2 3">
    <name type="scientific">Ophiophagus hannah</name>
    <name type="common">King cobra</name>
    <name type="synonym">Naja hannah</name>
    <dbReference type="NCBI Taxonomy" id="8665"/>
    <lineage>
        <taxon>Eukaryota</taxon>
        <taxon>Metazoa</taxon>
        <taxon>Chordata</taxon>
        <taxon>Craniata</taxon>
        <taxon>Vertebrata</taxon>
        <taxon>Euteleostomi</taxon>
        <taxon>Lepidosauria</taxon>
        <taxon>Squamata</taxon>
        <taxon>Bifurcata</taxon>
        <taxon>Unidentata</taxon>
        <taxon>Episquamata</taxon>
        <taxon>Toxicofera</taxon>
        <taxon>Serpentes</taxon>
        <taxon>Colubroidea</taxon>
        <taxon>Elapidae</taxon>
        <taxon>Elapinae</taxon>
        <taxon>Ophiophagus</taxon>
    </lineage>
</organism>
<accession>V8P194</accession>
<feature type="compositionally biased region" description="Basic and acidic residues" evidence="1">
    <location>
        <begin position="32"/>
        <end position="72"/>
    </location>
</feature>
<dbReference type="AlphaFoldDB" id="V8P194"/>